<dbReference type="OrthoDB" id="6159439at2759"/>
<feature type="DNA-binding region" description="Homeobox" evidence="7">
    <location>
        <begin position="47"/>
        <end position="106"/>
    </location>
</feature>
<dbReference type="PROSITE" id="PS00027">
    <property type="entry name" value="HOMEOBOX_1"/>
    <property type="match status" value="1"/>
</dbReference>
<proteinExistence type="predicted"/>
<dbReference type="CDD" id="cd00086">
    <property type="entry name" value="homeodomain"/>
    <property type="match status" value="1"/>
</dbReference>
<gene>
    <name evidence="11" type="ORF">BOKJ2_LOCUS539</name>
</gene>
<dbReference type="GO" id="GO:0045944">
    <property type="term" value="P:positive regulation of transcription by RNA polymerase II"/>
    <property type="evidence" value="ECO:0007669"/>
    <property type="project" value="InterPro"/>
</dbReference>
<evidence type="ECO:0000256" key="6">
    <source>
        <dbReference type="ARBA" id="ARBA00023242"/>
    </source>
</evidence>
<evidence type="ECO:0000313" key="11">
    <source>
        <dbReference type="EMBL" id="CAD5205855.1"/>
    </source>
</evidence>
<feature type="domain" description="Homeobox" evidence="10">
    <location>
        <begin position="45"/>
        <end position="105"/>
    </location>
</feature>
<name>A0A811JRA0_9BILA</name>
<comment type="subcellular location">
    <subcellularLocation>
        <location evidence="1 7 8">Nucleus</location>
    </subcellularLocation>
</comment>
<evidence type="ECO:0000256" key="2">
    <source>
        <dbReference type="ARBA" id="ARBA00023015"/>
    </source>
</evidence>
<keyword evidence="12" id="KW-1185">Reference proteome</keyword>
<dbReference type="InterPro" id="IPR009057">
    <property type="entry name" value="Homeodomain-like_sf"/>
</dbReference>
<dbReference type="FunFam" id="1.10.10.60:FF:000071">
    <property type="entry name" value="Retinal homeobox gene 2"/>
    <property type="match status" value="1"/>
</dbReference>
<evidence type="ECO:0000259" key="10">
    <source>
        <dbReference type="PROSITE" id="PS50071"/>
    </source>
</evidence>
<keyword evidence="5" id="KW-0804">Transcription</keyword>
<dbReference type="GO" id="GO:0000981">
    <property type="term" value="F:DNA-binding transcription factor activity, RNA polymerase II-specific"/>
    <property type="evidence" value="ECO:0007669"/>
    <property type="project" value="InterPro"/>
</dbReference>
<dbReference type="InterPro" id="IPR001356">
    <property type="entry name" value="HD"/>
</dbReference>
<dbReference type="GO" id="GO:0000978">
    <property type="term" value="F:RNA polymerase II cis-regulatory region sequence-specific DNA binding"/>
    <property type="evidence" value="ECO:0007669"/>
    <property type="project" value="TreeGrafter"/>
</dbReference>
<dbReference type="GO" id="GO:0005634">
    <property type="term" value="C:nucleus"/>
    <property type="evidence" value="ECO:0007669"/>
    <property type="project" value="UniProtKB-SubCell"/>
</dbReference>
<dbReference type="Proteomes" id="UP000783686">
    <property type="component" value="Unassembled WGS sequence"/>
</dbReference>
<keyword evidence="6 7" id="KW-0539">Nucleus</keyword>
<dbReference type="SUPFAM" id="SSF46689">
    <property type="entry name" value="Homeodomain-like"/>
    <property type="match status" value="1"/>
</dbReference>
<dbReference type="InterPro" id="IPR017970">
    <property type="entry name" value="Homeobox_CS"/>
</dbReference>
<dbReference type="SMART" id="SM00389">
    <property type="entry name" value="HOX"/>
    <property type="match status" value="1"/>
</dbReference>
<evidence type="ECO:0000256" key="8">
    <source>
        <dbReference type="RuleBase" id="RU000682"/>
    </source>
</evidence>
<evidence type="ECO:0000256" key="3">
    <source>
        <dbReference type="ARBA" id="ARBA00023125"/>
    </source>
</evidence>
<dbReference type="EMBL" id="CAJFCW020000001">
    <property type="protein sequence ID" value="CAG9079561.1"/>
    <property type="molecule type" value="Genomic_DNA"/>
</dbReference>
<keyword evidence="4 7" id="KW-0371">Homeobox</keyword>
<sequence length="416" mass="47522">MESQAYYPLPAFNPFPTDNQSFDEQFDDVDKPPSNKSKRKEKDSKKQRRNRTTFTTFQLHELERAFEKCHYPDVYAREQLAMKIKLAEVRVQVWFQNRRAKWRRQERMETSSIGELSASLRPNQNFCMSWPWPNSNEDFANGFGYQVLPEPKFMQNMPMPAPNTLPLPYLQYFNPTIKTDDLKEMHSPQPKNLQLPVDNIQSIEGLHMNRDGTVDVLHSTIDGLNNTVEDLRGTVDGLQSTVEGLGSVDGLSNSINGLQNSDGIQGSINNIQGSLNTLQAHRDTVREPSSNSLTVPINNRVRSPLDPTIQPNLHTNIALNIDNRSCSDRTTPMNCMSTDYSTHSITTSTNNLNNINNNELHPFYFNHYEPQHVDRKFDFEAPKLTSRLEELLHAEINGEMAAGGKEFELTENQCAF</sequence>
<evidence type="ECO:0000256" key="9">
    <source>
        <dbReference type="SAM" id="MobiDB-lite"/>
    </source>
</evidence>
<comment type="caution">
    <text evidence="11">The sequence shown here is derived from an EMBL/GenBank/DDBJ whole genome shotgun (WGS) entry which is preliminary data.</text>
</comment>
<dbReference type="PROSITE" id="PS50071">
    <property type="entry name" value="HOMEOBOX_2"/>
    <property type="match status" value="1"/>
</dbReference>
<keyword evidence="3 7" id="KW-0238">DNA-binding</keyword>
<evidence type="ECO:0000256" key="1">
    <source>
        <dbReference type="ARBA" id="ARBA00004123"/>
    </source>
</evidence>
<dbReference type="PANTHER" id="PTHR46271">
    <property type="entry name" value="HOMEOBOX PROTEIN, PUTATIVE-RELATED"/>
    <property type="match status" value="1"/>
</dbReference>
<evidence type="ECO:0000313" key="12">
    <source>
        <dbReference type="Proteomes" id="UP000614601"/>
    </source>
</evidence>
<evidence type="ECO:0000256" key="5">
    <source>
        <dbReference type="ARBA" id="ARBA00023163"/>
    </source>
</evidence>
<dbReference type="PANTHER" id="PTHR46271:SF4">
    <property type="entry name" value="HOMEOBOX PROTEIN, PUTATIVE-RELATED"/>
    <property type="match status" value="1"/>
</dbReference>
<protein>
    <recommendedName>
        <fullName evidence="10">Homeobox domain-containing protein</fullName>
    </recommendedName>
</protein>
<feature type="region of interest" description="Disordered" evidence="9">
    <location>
        <begin position="1"/>
        <end position="52"/>
    </location>
</feature>
<dbReference type="AlphaFoldDB" id="A0A811JRA0"/>
<dbReference type="EMBL" id="CAJFDH010000001">
    <property type="protein sequence ID" value="CAD5205855.1"/>
    <property type="molecule type" value="Genomic_DNA"/>
</dbReference>
<evidence type="ECO:0000256" key="4">
    <source>
        <dbReference type="ARBA" id="ARBA00023155"/>
    </source>
</evidence>
<dbReference type="Pfam" id="PF00046">
    <property type="entry name" value="Homeodomain"/>
    <property type="match status" value="1"/>
</dbReference>
<dbReference type="Gene3D" id="1.10.10.60">
    <property type="entry name" value="Homeodomain-like"/>
    <property type="match status" value="1"/>
</dbReference>
<keyword evidence="2" id="KW-0805">Transcription regulation</keyword>
<dbReference type="InterPro" id="IPR043562">
    <property type="entry name" value="RAX/RAX2"/>
</dbReference>
<reference evidence="11" key="1">
    <citation type="submission" date="2020-09" db="EMBL/GenBank/DDBJ databases">
        <authorList>
            <person name="Kikuchi T."/>
        </authorList>
    </citation>
    <scope>NUCLEOTIDE SEQUENCE</scope>
    <source>
        <strain evidence="11">SH1</strain>
    </source>
</reference>
<dbReference type="Proteomes" id="UP000614601">
    <property type="component" value="Unassembled WGS sequence"/>
</dbReference>
<organism evidence="11 12">
    <name type="scientific">Bursaphelenchus okinawaensis</name>
    <dbReference type="NCBI Taxonomy" id="465554"/>
    <lineage>
        <taxon>Eukaryota</taxon>
        <taxon>Metazoa</taxon>
        <taxon>Ecdysozoa</taxon>
        <taxon>Nematoda</taxon>
        <taxon>Chromadorea</taxon>
        <taxon>Rhabditida</taxon>
        <taxon>Tylenchina</taxon>
        <taxon>Tylenchomorpha</taxon>
        <taxon>Aphelenchoidea</taxon>
        <taxon>Aphelenchoididae</taxon>
        <taxon>Bursaphelenchus</taxon>
    </lineage>
</organism>
<evidence type="ECO:0000256" key="7">
    <source>
        <dbReference type="PROSITE-ProRule" id="PRU00108"/>
    </source>
</evidence>
<accession>A0A811JRA0</accession>